<dbReference type="CDD" id="cd00161">
    <property type="entry name" value="beta-trefoil_Ricin-like"/>
    <property type="match status" value="1"/>
</dbReference>
<dbReference type="Gene3D" id="2.80.10.50">
    <property type="match status" value="5"/>
</dbReference>
<keyword evidence="2" id="KW-0430">Lectin</keyword>
<dbReference type="SMART" id="SM00458">
    <property type="entry name" value="RICIN"/>
    <property type="match status" value="1"/>
</dbReference>
<dbReference type="InterPro" id="IPR000772">
    <property type="entry name" value="Ricin_B_lectin"/>
</dbReference>
<reference evidence="2" key="1">
    <citation type="journal article" date="2013" name="Environ. Microbiol.">
        <title>Microbiota from the distal guts of lean and obese adolescents exhibit partial functional redundancy besides clear differences in community structure.</title>
        <authorList>
            <person name="Ferrer M."/>
            <person name="Ruiz A."/>
            <person name="Lanza F."/>
            <person name="Haange S.B."/>
            <person name="Oberbach A."/>
            <person name="Till H."/>
            <person name="Bargiela R."/>
            <person name="Campoy C."/>
            <person name="Segura M.T."/>
            <person name="Richter M."/>
            <person name="von Bergen M."/>
            <person name="Seifert J."/>
            <person name="Suarez A."/>
        </authorList>
    </citation>
    <scope>NUCLEOTIDE SEQUENCE</scope>
</reference>
<proteinExistence type="predicted"/>
<sequence length="275" mass="30399">SGKYIDVAGSSKQNGATVDQWEYHGGNNQQWVIRDAGNGYYYIISKCNGLYLTVDNGKIVTSKLNNSSSQKFKLTVPTAMKGTKTLEDGTYTIASVANTRLVIDIPHSSKDNGEKIELWKNGKTANQKFNIKYVGDGYYTITATHANTSIELANGTTIIGTKITQYANNGYDAQKWIIKEAGNGEYYIISKNSELYMTVENEEVKEGANLTIQNYSGRVAQKFTITDSKIVVDIDDNKYPGYKATLEKLLASHPNWNVKFLYTGLKFDSAVAGEA</sequence>
<feature type="domain" description="Ricin B lectin" evidence="1">
    <location>
        <begin position="88"/>
        <end position="226"/>
    </location>
</feature>
<protein>
    <submittedName>
        <fullName evidence="2">Protein containing Ricin B lectin domain protein</fullName>
    </submittedName>
</protein>
<name>K1T600_9ZZZZ</name>
<dbReference type="AlphaFoldDB" id="K1T600"/>
<dbReference type="PROSITE" id="PS50231">
    <property type="entry name" value="RICIN_B_LECTIN"/>
    <property type="match status" value="2"/>
</dbReference>
<dbReference type="EMBL" id="AJWY01005852">
    <property type="protein sequence ID" value="EKC68502.1"/>
    <property type="molecule type" value="Genomic_DNA"/>
</dbReference>
<evidence type="ECO:0000313" key="2">
    <source>
        <dbReference type="EMBL" id="EKC68502.1"/>
    </source>
</evidence>
<comment type="caution">
    <text evidence="2">The sequence shown here is derived from an EMBL/GenBank/DDBJ whole genome shotgun (WGS) entry which is preliminary data.</text>
</comment>
<feature type="non-terminal residue" evidence="2">
    <location>
        <position position="275"/>
    </location>
</feature>
<dbReference type="Pfam" id="PF14200">
    <property type="entry name" value="RicinB_lectin_2"/>
    <property type="match status" value="3"/>
</dbReference>
<evidence type="ECO:0000259" key="1">
    <source>
        <dbReference type="SMART" id="SM00458"/>
    </source>
</evidence>
<organism evidence="2">
    <name type="scientific">human gut metagenome</name>
    <dbReference type="NCBI Taxonomy" id="408170"/>
    <lineage>
        <taxon>unclassified sequences</taxon>
        <taxon>metagenomes</taxon>
        <taxon>organismal metagenomes</taxon>
    </lineage>
</organism>
<accession>K1T600</accession>
<dbReference type="GO" id="GO:0030246">
    <property type="term" value="F:carbohydrate binding"/>
    <property type="evidence" value="ECO:0007669"/>
    <property type="project" value="UniProtKB-KW"/>
</dbReference>
<gene>
    <name evidence="2" type="ORF">LEA_08761</name>
</gene>
<feature type="non-terminal residue" evidence="2">
    <location>
        <position position="1"/>
    </location>
</feature>
<dbReference type="SUPFAM" id="SSF50370">
    <property type="entry name" value="Ricin B-like lectins"/>
    <property type="match status" value="2"/>
</dbReference>
<dbReference type="InterPro" id="IPR035992">
    <property type="entry name" value="Ricin_B-like_lectins"/>
</dbReference>